<protein>
    <submittedName>
        <fullName evidence="1">Uncharacterized protein</fullName>
    </submittedName>
</protein>
<organism evidence="1 2">
    <name type="scientific">Gibberella moniliformis (strain M3125 / FGSC 7600)</name>
    <name type="common">Maize ear and stalk rot fungus</name>
    <name type="synonym">Fusarium verticillioides</name>
    <dbReference type="NCBI Taxonomy" id="334819"/>
    <lineage>
        <taxon>Eukaryota</taxon>
        <taxon>Fungi</taxon>
        <taxon>Dikarya</taxon>
        <taxon>Ascomycota</taxon>
        <taxon>Pezizomycotina</taxon>
        <taxon>Sordariomycetes</taxon>
        <taxon>Hypocreomycetidae</taxon>
        <taxon>Hypocreales</taxon>
        <taxon>Nectriaceae</taxon>
        <taxon>Fusarium</taxon>
        <taxon>Fusarium fujikuroi species complex</taxon>
    </lineage>
</organism>
<dbReference type="EMBL" id="CM000578">
    <property type="protein sequence ID" value="EWG36815.1"/>
    <property type="molecule type" value="Genomic_DNA"/>
</dbReference>
<dbReference type="RefSeq" id="XP_018743006.1">
    <property type="nucleotide sequence ID" value="XM_018903689.1"/>
</dbReference>
<sequence length="78" mass="8675">MTQPVRVTIGMKPDLVGMVRFASRAAVDAWRFLPNPMALAKKPPLNGDFASYTKLPPPAFCLLPMLELHVELIENVEI</sequence>
<dbReference type="EMBL" id="DS022242">
    <property type="protein sequence ID" value="EWG36815.1"/>
    <property type="molecule type" value="Genomic_DNA"/>
</dbReference>
<gene>
    <name evidence="1" type="ORF">FVEG_14718</name>
</gene>
<evidence type="ECO:0000313" key="1">
    <source>
        <dbReference type="EMBL" id="EWG36815.1"/>
    </source>
</evidence>
<dbReference type="VEuPathDB" id="FungiDB:FVEG_14718"/>
<dbReference type="GeneID" id="30071594"/>
<evidence type="ECO:0000313" key="2">
    <source>
        <dbReference type="Proteomes" id="UP000009096"/>
    </source>
</evidence>
<reference evidence="1 2" key="1">
    <citation type="journal article" date="2010" name="Nature">
        <title>Comparative genomics reveals mobile pathogenicity chromosomes in Fusarium.</title>
        <authorList>
            <person name="Ma L.J."/>
            <person name="van der Does H.C."/>
            <person name="Borkovich K.A."/>
            <person name="Coleman J.J."/>
            <person name="Daboussi M.J."/>
            <person name="Di Pietro A."/>
            <person name="Dufresne M."/>
            <person name="Freitag M."/>
            <person name="Grabherr M."/>
            <person name="Henrissat B."/>
            <person name="Houterman P.M."/>
            <person name="Kang S."/>
            <person name="Shim W.B."/>
            <person name="Woloshuk C."/>
            <person name="Xie X."/>
            <person name="Xu J.R."/>
            <person name="Antoniw J."/>
            <person name="Baker S.E."/>
            <person name="Bluhm B.H."/>
            <person name="Breakspear A."/>
            <person name="Brown D.W."/>
            <person name="Butchko R.A."/>
            <person name="Chapman S."/>
            <person name="Coulson R."/>
            <person name="Coutinho P.M."/>
            <person name="Danchin E.G."/>
            <person name="Diener A."/>
            <person name="Gale L.R."/>
            <person name="Gardiner D.M."/>
            <person name="Goff S."/>
            <person name="Hammond-Kosack K.E."/>
            <person name="Hilburn K."/>
            <person name="Hua-Van A."/>
            <person name="Jonkers W."/>
            <person name="Kazan K."/>
            <person name="Kodira C.D."/>
            <person name="Koehrsen M."/>
            <person name="Kumar L."/>
            <person name="Lee Y.H."/>
            <person name="Li L."/>
            <person name="Manners J.M."/>
            <person name="Miranda-Saavedra D."/>
            <person name="Mukherjee M."/>
            <person name="Park G."/>
            <person name="Park J."/>
            <person name="Park S.Y."/>
            <person name="Proctor R.H."/>
            <person name="Regev A."/>
            <person name="Ruiz-Roldan M.C."/>
            <person name="Sain D."/>
            <person name="Sakthikumar S."/>
            <person name="Sykes S."/>
            <person name="Schwartz D.C."/>
            <person name="Turgeon B.G."/>
            <person name="Wapinski I."/>
            <person name="Yoder O."/>
            <person name="Young S."/>
            <person name="Zeng Q."/>
            <person name="Zhou S."/>
            <person name="Galagan J."/>
            <person name="Cuomo C.A."/>
            <person name="Kistler H.C."/>
            <person name="Rep M."/>
        </authorList>
    </citation>
    <scope>NUCLEOTIDE SEQUENCE [LARGE SCALE GENOMIC DNA]</scope>
    <source>
        <strain evidence="2">M3125 / FGSC 7600</strain>
    </source>
</reference>
<dbReference type="AlphaFoldDB" id="W7LMX1"/>
<keyword evidence="2" id="KW-1185">Reference proteome</keyword>
<dbReference type="Proteomes" id="UP000009096">
    <property type="component" value="Chromosome 1"/>
</dbReference>
<accession>W7LMX1</accession>
<name>W7LMX1_GIBM7</name>
<proteinExistence type="predicted"/>